<dbReference type="RefSeq" id="WP_372583036.1">
    <property type="nucleotide sequence ID" value="NZ_JBGORW010000007.1"/>
</dbReference>
<comment type="caution">
    <text evidence="2">The sequence shown here is derived from an EMBL/GenBank/DDBJ whole genome shotgun (WGS) entry which is preliminary data.</text>
</comment>
<dbReference type="InterPro" id="IPR025406">
    <property type="entry name" value="DUF4132"/>
</dbReference>
<organism evidence="2 3">
    <name type="scientific">Leptotrichia hongkongensis</name>
    <dbReference type="NCBI Taxonomy" id="554406"/>
    <lineage>
        <taxon>Bacteria</taxon>
        <taxon>Fusobacteriati</taxon>
        <taxon>Fusobacteriota</taxon>
        <taxon>Fusobacteriia</taxon>
        <taxon>Fusobacteriales</taxon>
        <taxon>Leptotrichiaceae</taxon>
        <taxon>Leptotrichia</taxon>
    </lineage>
</organism>
<evidence type="ECO:0000259" key="1">
    <source>
        <dbReference type="Pfam" id="PF13569"/>
    </source>
</evidence>
<evidence type="ECO:0000313" key="3">
    <source>
        <dbReference type="Proteomes" id="UP001571581"/>
    </source>
</evidence>
<keyword evidence="3" id="KW-1185">Reference proteome</keyword>
<gene>
    <name evidence="2" type="ORF">ACEG17_06500</name>
</gene>
<reference evidence="2 3" key="1">
    <citation type="submission" date="2024-07" db="EMBL/GenBank/DDBJ databases">
        <authorList>
            <person name="Li X.-J."/>
            <person name="Wang X."/>
        </authorList>
    </citation>
    <scope>NUCLEOTIDE SEQUENCE [LARGE SCALE GENOMIC DNA]</scope>
    <source>
        <strain evidence="2 3">DSM 23441</strain>
    </source>
</reference>
<name>A0ABV4SA68_9FUSO</name>
<accession>A0ABV4SA68</accession>
<dbReference type="EMBL" id="JBGORW010000007">
    <property type="protein sequence ID" value="MFA3799833.1"/>
    <property type="molecule type" value="Genomic_DNA"/>
</dbReference>
<dbReference type="Pfam" id="PF13569">
    <property type="entry name" value="DUF4132"/>
    <property type="match status" value="1"/>
</dbReference>
<protein>
    <submittedName>
        <fullName evidence="2">DUF4132 domain-containing protein</fullName>
    </submittedName>
</protein>
<dbReference type="Proteomes" id="UP001571581">
    <property type="component" value="Unassembled WGS sequence"/>
</dbReference>
<evidence type="ECO:0000313" key="2">
    <source>
        <dbReference type="EMBL" id="MFA3799833.1"/>
    </source>
</evidence>
<feature type="domain" description="DUF4132" evidence="1">
    <location>
        <begin position="855"/>
        <end position="1026"/>
    </location>
</feature>
<sequence length="1135" mass="136961">MTKNEVIKSLTDKIEIKSVYNEIVDFLNGKTEKINNVYKRNLRYINNFEMKEFIKRDDFLESEAGKTLLKYFEYMYNNFPDELSYQFSNFPLKYKIYKFLGFSDEFVKKDFENNSETKNKNIFWNNCKYFLKYFENLADSYIKNYDSYSDNFLIKLGILITVKNVILKCEKKSENIEEIQKLDNIFIRYIADKIEKYKINKIFSKHLDNKNFKRYFQNMKILNIEKVRKYMEKSFFEILSENKAISEVVSEGMELFIMFSEIEFSSTNNNYYYRNKMFEKLEKNFKKYNFSQKQRLYLLVNYGLNVIFNNFERSKKMYYLFLDTIKEDLESAKEFLNDNLEENKLEYSFLLHFFIRENLINKKDQQKLLAMSEEILIKDLKELFEEKAWKWHPSKFRNLGFLEKENIDWESITVECLGYKPVNILAEKDKIIFSLFKYSDKYKKVFQFLINSTKKIDLFKDIFLRYDVIYGISDLRNILNEMWNYGLRLDFINRKYFEYVERKGFDNKNNKIWMEFLREHEKELYKIFEKGVEISKEIENYVNILYLKDNGFDYSELPKLLLNANEYVGHQIEKILRRRLDTKNEIEKIIEKQIFPASHIAERLVKYWDNMEAQKGLRNLMDSKEIFEYADSICLEKHEENAVFSGEVDYGMIRIKDSDKKIPAKLMKFYVSEYILAKDIRSIEVCNKIEEIVQKKDLRKFVKKIFDRWKVHMFNPKYKNIFIPLIKTASVKQLDEVTEIVDMLVSEYNKIAVAAYGIRVLSLREEVKQVGILLNSFILNYKDKRIKMAANEALELISQKQGMTRDELNDILVPDFNFEMDRTKIFTYGDKRIKIELDIAKIPQKVILYDENNNKEIKSFPKVSKKRNIDNEILEEYKRELKYIKKQLKEISSVQRNNLLKALFTQRKWKAEKWKEIFIKNPIMQKFAIFLLWKEIDEKNNTVSTFRYTENNIFESINEKEYQLNQNKFVNLVYFPELKEEEREYWKMYFNNKKILQPINQINIPFYKLTEEKKEKIEILDYNEKEFLVKTLRKESPKLDFEINYGNDGKGYGIHYIDKNTDITAVILTNSFFSGDYTKKLRIEKIVFFKGSPVVQYEKTLESQDIKLLKLKEIPKRILSLVCCMIEILSSEGNN</sequence>
<proteinExistence type="predicted"/>